<evidence type="ECO:0000256" key="8">
    <source>
        <dbReference type="SAM" id="Coils"/>
    </source>
</evidence>
<dbReference type="Proteomes" id="UP000002866">
    <property type="component" value="Chromosome 3"/>
</dbReference>
<feature type="domain" description="SH3" evidence="10">
    <location>
        <begin position="532"/>
        <end position="594"/>
    </location>
</feature>
<evidence type="ECO:0000256" key="5">
    <source>
        <dbReference type="ARBA" id="ARBA00074946"/>
    </source>
</evidence>
<dbReference type="SMART" id="SM00055">
    <property type="entry name" value="FCH"/>
    <property type="match status" value="1"/>
</dbReference>
<dbReference type="InterPro" id="IPR003646">
    <property type="entry name" value="SH3-like_bac-type"/>
</dbReference>
<dbReference type="SMART" id="SM00326">
    <property type="entry name" value="SH3"/>
    <property type="match status" value="2"/>
</dbReference>
<dbReference type="PANTHER" id="PTHR15735">
    <property type="entry name" value="FCH AND DOUBLE SH3 DOMAINS PROTEIN"/>
    <property type="match status" value="1"/>
</dbReference>
<evidence type="ECO:0000256" key="6">
    <source>
        <dbReference type="PROSITE-ProRule" id="PRU00192"/>
    </source>
</evidence>
<dbReference type="AlphaFoldDB" id="I2H1V2"/>
<evidence type="ECO:0000256" key="1">
    <source>
        <dbReference type="ARBA" id="ARBA00022443"/>
    </source>
</evidence>
<comment type="similarity">
    <text evidence="4">Belongs to the BZZ1 family.</text>
</comment>
<dbReference type="InterPro" id="IPR035459">
    <property type="entry name" value="Bzz1_SH3_1"/>
</dbReference>
<feature type="coiled-coil region" evidence="8">
    <location>
        <begin position="136"/>
        <end position="170"/>
    </location>
</feature>
<evidence type="ECO:0000259" key="11">
    <source>
        <dbReference type="PROSITE" id="PS51741"/>
    </source>
</evidence>
<dbReference type="InterPro" id="IPR001452">
    <property type="entry name" value="SH3_domain"/>
</dbReference>
<dbReference type="KEGG" id="tbl:TBLA_0C05560"/>
<dbReference type="RefSeq" id="XP_004179873.1">
    <property type="nucleotide sequence ID" value="XM_004179825.1"/>
</dbReference>
<keyword evidence="1 6" id="KW-0728">SH3 domain</keyword>
<dbReference type="InterPro" id="IPR036028">
    <property type="entry name" value="SH3-like_dom_sf"/>
</dbReference>
<dbReference type="eggNOG" id="KOG3565">
    <property type="taxonomic scope" value="Eukaryota"/>
</dbReference>
<dbReference type="PROSITE" id="PS51781">
    <property type="entry name" value="SH3B"/>
    <property type="match status" value="1"/>
</dbReference>
<dbReference type="InterPro" id="IPR027267">
    <property type="entry name" value="AH/BAR_dom_sf"/>
</dbReference>
<evidence type="ECO:0000313" key="14">
    <source>
        <dbReference type="Proteomes" id="UP000002866"/>
    </source>
</evidence>
<dbReference type="OMA" id="YADGWWE"/>
<keyword evidence="2 7" id="KW-0175">Coiled coil</keyword>
<evidence type="ECO:0000256" key="2">
    <source>
        <dbReference type="ARBA" id="ARBA00023054"/>
    </source>
</evidence>
<dbReference type="InParanoid" id="I2H1V2"/>
<reference evidence="13 14" key="1">
    <citation type="journal article" date="2011" name="Proc. Natl. Acad. Sci. U.S.A.">
        <title>Evolutionary erosion of yeast sex chromosomes by mating-type switching accidents.</title>
        <authorList>
            <person name="Gordon J.L."/>
            <person name="Armisen D."/>
            <person name="Proux-Wera E."/>
            <person name="Oheigeartaigh S.S."/>
            <person name="Byrne K.P."/>
            <person name="Wolfe K.H."/>
        </authorList>
    </citation>
    <scope>NUCLEOTIDE SEQUENCE [LARGE SCALE GENOMIC DNA]</scope>
    <source>
        <strain evidence="14">ATCC 34711 / CBS 6284 / DSM 70876 / NBRC 10599 / NRRL Y-10934 / UCD 77-7</strain>
    </source>
</reference>
<dbReference type="SUPFAM" id="SSF103657">
    <property type="entry name" value="BAR/IMD domain-like"/>
    <property type="match status" value="1"/>
</dbReference>
<proteinExistence type="inferred from homology"/>
<evidence type="ECO:0000256" key="7">
    <source>
        <dbReference type="PROSITE-ProRule" id="PRU01077"/>
    </source>
</evidence>
<dbReference type="GO" id="GO:0005886">
    <property type="term" value="C:plasma membrane"/>
    <property type="evidence" value="ECO:0007669"/>
    <property type="project" value="EnsemblFungi"/>
</dbReference>
<dbReference type="GeneID" id="14495334"/>
<evidence type="ECO:0000259" key="12">
    <source>
        <dbReference type="PROSITE" id="PS51781"/>
    </source>
</evidence>
<feature type="compositionally biased region" description="Low complexity" evidence="9">
    <location>
        <begin position="488"/>
        <end position="506"/>
    </location>
</feature>
<gene>
    <name evidence="13" type="primary">TBLA0C05560</name>
    <name evidence="13" type="ORF">TBLA_0C05560</name>
</gene>
<dbReference type="GO" id="GO:0030833">
    <property type="term" value="P:regulation of actin filament polymerization"/>
    <property type="evidence" value="ECO:0007669"/>
    <property type="project" value="TreeGrafter"/>
</dbReference>
<feature type="region of interest" description="Disordered" evidence="9">
    <location>
        <begin position="469"/>
        <end position="521"/>
    </location>
</feature>
<dbReference type="GO" id="GO:0006897">
    <property type="term" value="P:endocytosis"/>
    <property type="evidence" value="ECO:0007669"/>
    <property type="project" value="EnsemblFungi"/>
</dbReference>
<feature type="domain" description="SH3" evidence="10">
    <location>
        <begin position="612"/>
        <end position="672"/>
    </location>
</feature>
<dbReference type="HOGENOM" id="CLU_015390_1_0_1"/>
<dbReference type="GO" id="GO:0009651">
    <property type="term" value="P:response to salt stress"/>
    <property type="evidence" value="ECO:0007669"/>
    <property type="project" value="EnsemblFungi"/>
</dbReference>
<dbReference type="STRING" id="1071380.I2H1V2"/>
<dbReference type="GO" id="GO:0030479">
    <property type="term" value="C:actin cortical patch"/>
    <property type="evidence" value="ECO:0007669"/>
    <property type="project" value="EnsemblFungi"/>
</dbReference>
<evidence type="ECO:0000313" key="13">
    <source>
        <dbReference type="EMBL" id="CCH60354.1"/>
    </source>
</evidence>
<evidence type="ECO:0000256" key="9">
    <source>
        <dbReference type="SAM" id="MobiDB-lite"/>
    </source>
</evidence>
<dbReference type="CDD" id="cd11912">
    <property type="entry name" value="SH3_Bzz1_1"/>
    <property type="match status" value="1"/>
</dbReference>
<dbReference type="GO" id="GO:0008047">
    <property type="term" value="F:enzyme activator activity"/>
    <property type="evidence" value="ECO:0007669"/>
    <property type="project" value="EnsemblFungi"/>
</dbReference>
<dbReference type="SUPFAM" id="SSF50044">
    <property type="entry name" value="SH3-domain"/>
    <property type="match status" value="2"/>
</dbReference>
<evidence type="ECO:0000259" key="10">
    <source>
        <dbReference type="PROSITE" id="PS50002"/>
    </source>
</evidence>
<organism evidence="13 14">
    <name type="scientific">Henningerozyma blattae (strain ATCC 34711 / CBS 6284 / DSM 70876 / NBRC 10599 / NRRL Y-10934 / UCD 77-7)</name>
    <name type="common">Yeast</name>
    <name type="synonym">Tetrapisispora blattae</name>
    <dbReference type="NCBI Taxonomy" id="1071380"/>
    <lineage>
        <taxon>Eukaryota</taxon>
        <taxon>Fungi</taxon>
        <taxon>Dikarya</taxon>
        <taxon>Ascomycota</taxon>
        <taxon>Saccharomycotina</taxon>
        <taxon>Saccharomycetes</taxon>
        <taxon>Saccharomycetales</taxon>
        <taxon>Saccharomycetaceae</taxon>
        <taxon>Henningerozyma</taxon>
    </lineage>
</organism>
<dbReference type="Pfam" id="PF00611">
    <property type="entry name" value="FCH"/>
    <property type="match status" value="1"/>
</dbReference>
<dbReference type="FunFam" id="1.20.1270.60:FF:000060">
    <property type="entry name" value="Actin polymerization protein Bzz1"/>
    <property type="match status" value="1"/>
</dbReference>
<dbReference type="GO" id="GO:0045010">
    <property type="term" value="P:actin nucleation"/>
    <property type="evidence" value="ECO:0007669"/>
    <property type="project" value="EnsemblFungi"/>
</dbReference>
<dbReference type="Gene3D" id="1.20.1270.60">
    <property type="entry name" value="Arfaptin homology (AH) domain/BAR domain"/>
    <property type="match status" value="1"/>
</dbReference>
<dbReference type="Gene3D" id="2.30.30.40">
    <property type="entry name" value="SH3 Domains"/>
    <property type="match status" value="2"/>
</dbReference>
<dbReference type="InterPro" id="IPR001060">
    <property type="entry name" value="FCH_dom"/>
</dbReference>
<feature type="domain" description="F-BAR" evidence="11">
    <location>
        <begin position="5"/>
        <end position="271"/>
    </location>
</feature>
<feature type="domain" description="SH3b" evidence="12">
    <location>
        <begin position="516"/>
        <end position="593"/>
    </location>
</feature>
<evidence type="ECO:0000256" key="4">
    <source>
        <dbReference type="ARBA" id="ARBA00061387"/>
    </source>
</evidence>
<dbReference type="CDD" id="cd11778">
    <property type="entry name" value="SH3_Bzz1_2"/>
    <property type="match status" value="1"/>
</dbReference>
<dbReference type="OrthoDB" id="8783038at2759"/>
<dbReference type="PROSITE" id="PS51741">
    <property type="entry name" value="F_BAR"/>
    <property type="match status" value="1"/>
</dbReference>
<feature type="region of interest" description="Disordered" evidence="9">
    <location>
        <begin position="432"/>
        <end position="451"/>
    </location>
</feature>
<name>I2H1V2_HENB6</name>
<accession>I2H1V2</accession>
<evidence type="ECO:0000256" key="3">
    <source>
        <dbReference type="ARBA" id="ARBA00054085"/>
    </source>
</evidence>
<comment type="function">
    <text evidence="3">Plays a role in endocytosis and trafficking to the vacuole. Functions with type I myosins to restore polarity of the actin cytoskeleton after NaCl stress.</text>
</comment>
<keyword evidence="14" id="KW-1185">Reference proteome</keyword>
<dbReference type="PANTHER" id="PTHR15735:SF21">
    <property type="entry name" value="PROTEIN NERVOUS WRECK"/>
    <property type="match status" value="1"/>
</dbReference>
<sequence>MSEPLSIGNEIKDGYQETYKWVSSNLKWLHDIELFYKERAKLEHEYSDKLTRLIRENLNKKAANGVALAVGETPTSTPGSVEATSMVSWNEMLIQTEQISRDHNQLAVDLENQVAGQLSSLYTKLDTTLTRINGFYEEMSERKQDTYSALEKAKRNYDEACVSMEQARNRHTKSSTEKNQKKITEKKIEMNMAKNDYLIKISQANRIKDKYFFQDIPESLDLLQDLNEVRVVFLNDIWKQANNFEVSFADKIKTRADAADVVVSQNKPSMASAMFIKHNIKQWNEPSDFTFQPSPVWHDEAQFIVKNQYEIDDLRYKLAQAEKDLDRMNQMTQNEMSILSKLNKKKHEFKANEENLNDGNEYYDILKSYLAAVSPFTNHETLKLLAEVQIESIQNNTPDDIDLSTDGVDLSKVKKKSGGSVFGKLKSGFSMPDSVPLTGGGGPHLPSGRNLTHGISTPKLSFFGSNTLHRKKSSKAPIPIPDASPARSTNNYDSDSSNDDSPVSISGRSSNHSIRHTKSNISTLSANNKMYSTANSSKVLYAYTKDDDDEVSINPGDSIDVVEKDTGSGWTKINNHSTGEIGLVPSSYLETVEAKPAKAPAPAAPPSRRTTVLIRTMVALYPYEAQGDDEMSLAVGDTIKVIKPDDGSGWTFGELNNKQSLFPTSYCKYTDAE</sequence>
<protein>
    <recommendedName>
        <fullName evidence="5">Protein BZZ1</fullName>
    </recommendedName>
</protein>
<dbReference type="EMBL" id="HE806318">
    <property type="protein sequence ID" value="CCH60354.1"/>
    <property type="molecule type" value="Genomic_DNA"/>
</dbReference>
<dbReference type="InterPro" id="IPR031160">
    <property type="entry name" value="F_BAR_dom"/>
</dbReference>
<dbReference type="Pfam" id="PF00018">
    <property type="entry name" value="SH3_1"/>
    <property type="match status" value="2"/>
</dbReference>
<dbReference type="GO" id="GO:0005543">
    <property type="term" value="F:phospholipid binding"/>
    <property type="evidence" value="ECO:0007669"/>
    <property type="project" value="EnsemblFungi"/>
</dbReference>
<dbReference type="PROSITE" id="PS50002">
    <property type="entry name" value="SH3"/>
    <property type="match status" value="2"/>
</dbReference>
<dbReference type="FunCoup" id="I2H1V2">
    <property type="interactions" value="395"/>
</dbReference>